<protein>
    <submittedName>
        <fullName evidence="15">Dihydropteroate synthase</fullName>
        <ecNumber evidence="15">2.5.1.15</ecNumber>
    </submittedName>
</protein>
<dbReference type="GO" id="GO:0005524">
    <property type="term" value="F:ATP binding"/>
    <property type="evidence" value="ECO:0007669"/>
    <property type="project" value="UniProtKB-KW"/>
</dbReference>
<evidence type="ECO:0000256" key="5">
    <source>
        <dbReference type="ARBA" id="ARBA00009951"/>
    </source>
</evidence>
<sequence>MLILGLGTNLGDGLNNLRSALQLLQKSSTIAPLQISPVYTSSALLPAYAPAAWNRPYLNVALACETSLSPFETLRQIKQIEKQLGREESQRWAPRVIDIDILAWDDLVMDEADLKIPHAELLARPFALWPLLDLWPNWKHPSVELSSLLSSWGSRFTASQAACGAQQIPQRLAGSALVGILNITADSFSDGGQFVSIPNAIAQAEKLVREGAEVLDIGAESTRPGASPVLPEDEWDLLAPVLTAIKECWKRWPFKPKLSIDTRHPQVAARALEHGIDWINDVSGFMDEKMRRLAAEYSVKCVLMHNLGIPVQKNRVLAAYPPICEQILTWAELRFNQLLEAGVAPKQLIFDIGIGFGKTAQQSKFLLENIKHFRQLNCPLLVGHSRKSFLNLMTDKPFAERDFETAMISYQLALQGVEYLRVHNVRLNAEAVAMATQIIPSDEIVTA</sequence>
<dbReference type="InterPro" id="IPR000489">
    <property type="entry name" value="Pterin-binding_dom"/>
</dbReference>
<dbReference type="CDD" id="cd00739">
    <property type="entry name" value="DHPS"/>
    <property type="match status" value="1"/>
</dbReference>
<evidence type="ECO:0000259" key="14">
    <source>
        <dbReference type="PROSITE" id="PS50972"/>
    </source>
</evidence>
<keyword evidence="12" id="KW-0289">Folate biosynthesis</keyword>
<evidence type="ECO:0000313" key="16">
    <source>
        <dbReference type="Proteomes" id="UP000226429"/>
    </source>
</evidence>
<dbReference type="GO" id="GO:0005829">
    <property type="term" value="C:cytosol"/>
    <property type="evidence" value="ECO:0007669"/>
    <property type="project" value="TreeGrafter"/>
</dbReference>
<dbReference type="InterPro" id="IPR045031">
    <property type="entry name" value="DHP_synth-like"/>
</dbReference>
<dbReference type="GO" id="GO:0046656">
    <property type="term" value="P:folic acid biosynthetic process"/>
    <property type="evidence" value="ECO:0007669"/>
    <property type="project" value="UniProtKB-KW"/>
</dbReference>
<dbReference type="GO" id="GO:0016301">
    <property type="term" value="F:kinase activity"/>
    <property type="evidence" value="ECO:0007669"/>
    <property type="project" value="UniProtKB-KW"/>
</dbReference>
<dbReference type="PANTHER" id="PTHR20941">
    <property type="entry name" value="FOLATE SYNTHESIS PROTEINS"/>
    <property type="match status" value="1"/>
</dbReference>
<dbReference type="Pfam" id="PF00809">
    <property type="entry name" value="Pterin_bind"/>
    <property type="match status" value="1"/>
</dbReference>
<evidence type="ECO:0000256" key="12">
    <source>
        <dbReference type="ARBA" id="ARBA00022909"/>
    </source>
</evidence>
<dbReference type="EC" id="2.5.1.15" evidence="15"/>
<keyword evidence="9" id="KW-0418">Kinase</keyword>
<evidence type="ECO:0000256" key="2">
    <source>
        <dbReference type="ARBA" id="ARBA00001946"/>
    </source>
</evidence>
<comment type="catalytic activity">
    <reaction evidence="1">
        <text>(7,8-dihydropterin-6-yl)methyl diphosphate + 4-aminobenzoate = 7,8-dihydropteroate + diphosphate</text>
        <dbReference type="Rhea" id="RHEA:19949"/>
        <dbReference type="ChEBI" id="CHEBI:17836"/>
        <dbReference type="ChEBI" id="CHEBI:17839"/>
        <dbReference type="ChEBI" id="CHEBI:33019"/>
        <dbReference type="ChEBI" id="CHEBI:72950"/>
        <dbReference type="EC" id="2.5.1.15"/>
    </reaction>
</comment>
<feature type="domain" description="Pterin-binding" evidence="14">
    <location>
        <begin position="175"/>
        <end position="433"/>
    </location>
</feature>
<dbReference type="Proteomes" id="UP000226429">
    <property type="component" value="Unassembled WGS sequence"/>
</dbReference>
<evidence type="ECO:0000256" key="7">
    <source>
        <dbReference type="ARBA" id="ARBA00022723"/>
    </source>
</evidence>
<dbReference type="GO" id="GO:0046872">
    <property type="term" value="F:metal ion binding"/>
    <property type="evidence" value="ECO:0007669"/>
    <property type="project" value="UniProtKB-KW"/>
</dbReference>
<evidence type="ECO:0000256" key="9">
    <source>
        <dbReference type="ARBA" id="ARBA00022777"/>
    </source>
</evidence>
<dbReference type="InterPro" id="IPR011005">
    <property type="entry name" value="Dihydropteroate_synth-like_sf"/>
</dbReference>
<keyword evidence="7" id="KW-0479">Metal-binding</keyword>
<name>A0A370CHR6_9COXI</name>
<evidence type="ECO:0000256" key="11">
    <source>
        <dbReference type="ARBA" id="ARBA00022842"/>
    </source>
</evidence>
<dbReference type="InterPro" id="IPR000550">
    <property type="entry name" value="Hppk"/>
</dbReference>
<dbReference type="SUPFAM" id="SSF55083">
    <property type="entry name" value="6-hydroxymethyl-7,8-dihydropterin pyrophosphokinase, HPPK"/>
    <property type="match status" value="1"/>
</dbReference>
<dbReference type="UniPathway" id="UPA00077">
    <property type="reaction ID" value="UER00155"/>
</dbReference>
<comment type="pathway">
    <text evidence="3">Cofactor biosynthesis; tetrahydrofolate biosynthesis; 7,8-dihydrofolate from 2-amino-4-hydroxy-6-hydroxymethyl-7,8-dihydropteridine diphosphate and 4-aminobenzoate: step 1/2.</text>
</comment>
<dbReference type="GO" id="GO:0046654">
    <property type="term" value="P:tetrahydrofolate biosynthetic process"/>
    <property type="evidence" value="ECO:0007669"/>
    <property type="project" value="UniProtKB-UniPathway"/>
</dbReference>
<evidence type="ECO:0000313" key="15">
    <source>
        <dbReference type="EMBL" id="RDH40313.1"/>
    </source>
</evidence>
<dbReference type="SUPFAM" id="SSF51717">
    <property type="entry name" value="Dihydropteroate synthetase-like"/>
    <property type="match status" value="1"/>
</dbReference>
<dbReference type="InterPro" id="IPR035907">
    <property type="entry name" value="Hppk_sf"/>
</dbReference>
<dbReference type="InterPro" id="IPR006390">
    <property type="entry name" value="DHP_synth_dom"/>
</dbReference>
<dbReference type="Gene3D" id="3.30.70.560">
    <property type="entry name" value="7,8-Dihydro-6-hydroxymethylpterin-pyrophosphokinase HPPK"/>
    <property type="match status" value="1"/>
</dbReference>
<dbReference type="GO" id="GO:0003848">
    <property type="term" value="F:2-amino-4-hydroxy-6-hydroxymethyldihydropteridine diphosphokinase activity"/>
    <property type="evidence" value="ECO:0007669"/>
    <property type="project" value="InterPro"/>
</dbReference>
<accession>A0A370CHR6</accession>
<comment type="caution">
    <text evidence="15">The sequence shown here is derived from an EMBL/GenBank/DDBJ whole genome shotgun (WGS) entry which is preliminary data.</text>
</comment>
<dbReference type="PROSITE" id="PS50972">
    <property type="entry name" value="PTERIN_BINDING"/>
    <property type="match status" value="1"/>
</dbReference>
<dbReference type="GO" id="GO:0004156">
    <property type="term" value="F:dihydropteroate synthase activity"/>
    <property type="evidence" value="ECO:0007669"/>
    <property type="project" value="UniProtKB-EC"/>
</dbReference>
<reference evidence="15 16" key="2">
    <citation type="journal article" date="2018" name="J. Invertebr. Pathol.">
        <title>'Candidatus Aquirickettsiella gammari' (Gammaproteobacteria: Legionellales: Coxiellaceae): A bacterial pathogen of the freshwater crustacean Gammarus fossarum (Malacostraca: Amphipoda).</title>
        <authorList>
            <person name="Bojko J."/>
            <person name="Dunn A.M."/>
            <person name="Stebbing P.D."/>
            <person name="van Aerle R."/>
            <person name="Bacela-Spychalska K."/>
            <person name="Bean T.P."/>
            <person name="Urrutia A."/>
            <person name="Stentiford G.D."/>
        </authorList>
    </citation>
    <scope>NUCLEOTIDE SEQUENCE [LARGE SCALE GENOMIC DNA]</scope>
    <source>
        <strain evidence="15">RA15029</strain>
    </source>
</reference>
<dbReference type="NCBIfam" id="TIGR01498">
    <property type="entry name" value="folK"/>
    <property type="match status" value="1"/>
</dbReference>
<evidence type="ECO:0000256" key="1">
    <source>
        <dbReference type="ARBA" id="ARBA00000012"/>
    </source>
</evidence>
<gene>
    <name evidence="15" type="primary">folP</name>
    <name evidence="15" type="ORF">CFE62_004195</name>
</gene>
<dbReference type="Pfam" id="PF01288">
    <property type="entry name" value="HPPK"/>
    <property type="match status" value="1"/>
</dbReference>
<evidence type="ECO:0000256" key="6">
    <source>
        <dbReference type="ARBA" id="ARBA00022679"/>
    </source>
</evidence>
<dbReference type="CDD" id="cd00483">
    <property type="entry name" value="HPPK"/>
    <property type="match status" value="1"/>
</dbReference>
<dbReference type="EMBL" id="NMOS02000010">
    <property type="protein sequence ID" value="RDH40313.1"/>
    <property type="molecule type" value="Genomic_DNA"/>
</dbReference>
<comment type="cofactor">
    <cofactor evidence="2">
        <name>Mg(2+)</name>
        <dbReference type="ChEBI" id="CHEBI:18420"/>
    </cofactor>
</comment>
<dbReference type="PROSITE" id="PS00793">
    <property type="entry name" value="DHPS_2"/>
    <property type="match status" value="1"/>
</dbReference>
<dbReference type="AlphaFoldDB" id="A0A370CHR6"/>
<dbReference type="Gene3D" id="3.20.20.20">
    <property type="entry name" value="Dihydropteroate synthase-like"/>
    <property type="match status" value="1"/>
</dbReference>
<reference evidence="15 16" key="1">
    <citation type="journal article" date="2017" name="Int. J. Syst. Evol. Microbiol.">
        <title>Aquarickettsiella crustaci n. gen. n. sp. (Gammaproteobacteria: Legionellales: Coxiellaceae); a bacterial pathogen of the freshwater crustacean: Gammarus fossarum (Malacostraca: Amphipoda).</title>
        <authorList>
            <person name="Bojko J."/>
            <person name="Dunn A.M."/>
            <person name="Stebbing P.D."/>
            <person name="Van Aerle R."/>
            <person name="Bacela-Spychalska K."/>
            <person name="Bean T.P."/>
            <person name="Stentiford G.D."/>
        </authorList>
    </citation>
    <scope>NUCLEOTIDE SEQUENCE [LARGE SCALE GENOMIC DNA]</scope>
    <source>
        <strain evidence="15">RA15029</strain>
    </source>
</reference>
<comment type="similarity">
    <text evidence="5">In the C-terminal section; belongs to the DHPS family.</text>
</comment>
<evidence type="ECO:0000256" key="8">
    <source>
        <dbReference type="ARBA" id="ARBA00022741"/>
    </source>
</evidence>
<dbReference type="NCBIfam" id="TIGR01496">
    <property type="entry name" value="DHPS"/>
    <property type="match status" value="1"/>
</dbReference>
<dbReference type="PROSITE" id="PS00792">
    <property type="entry name" value="DHPS_1"/>
    <property type="match status" value="1"/>
</dbReference>
<keyword evidence="10" id="KW-0067">ATP-binding</keyword>
<keyword evidence="6 15" id="KW-0808">Transferase</keyword>
<evidence type="ECO:0000256" key="13">
    <source>
        <dbReference type="ARBA" id="ARBA00023268"/>
    </source>
</evidence>
<keyword evidence="8" id="KW-0547">Nucleotide-binding</keyword>
<dbReference type="PANTHER" id="PTHR20941:SF1">
    <property type="entry name" value="FOLIC ACID SYNTHESIS PROTEIN FOL1"/>
    <property type="match status" value="1"/>
</dbReference>
<evidence type="ECO:0000256" key="3">
    <source>
        <dbReference type="ARBA" id="ARBA00004763"/>
    </source>
</evidence>
<organism evidence="15 16">
    <name type="scientific">Candidatus Aquirickettsiella gammari</name>
    <dbReference type="NCBI Taxonomy" id="2016198"/>
    <lineage>
        <taxon>Bacteria</taxon>
        <taxon>Pseudomonadati</taxon>
        <taxon>Pseudomonadota</taxon>
        <taxon>Gammaproteobacteria</taxon>
        <taxon>Legionellales</taxon>
        <taxon>Coxiellaceae</taxon>
        <taxon>Candidatus Aquirickettsiella</taxon>
    </lineage>
</organism>
<proteinExistence type="inferred from homology"/>
<keyword evidence="11" id="KW-0460">Magnesium</keyword>
<dbReference type="PROSITE" id="PS00794">
    <property type="entry name" value="HPPK"/>
    <property type="match status" value="1"/>
</dbReference>
<keyword evidence="13" id="KW-0511">Multifunctional enzyme</keyword>
<keyword evidence="16" id="KW-1185">Reference proteome</keyword>
<evidence type="ECO:0000256" key="10">
    <source>
        <dbReference type="ARBA" id="ARBA00022840"/>
    </source>
</evidence>
<evidence type="ECO:0000256" key="4">
    <source>
        <dbReference type="ARBA" id="ARBA00005051"/>
    </source>
</evidence>
<comment type="pathway">
    <text evidence="4">Cofactor biosynthesis; tetrahydrofolate biosynthesis; 2-amino-4-hydroxy-6-hydroxymethyl-7,8-dihydropteridine diphosphate from 7,8-dihydroneopterin triphosphate: step 4/4.</text>
</comment>